<protein>
    <recommendedName>
        <fullName evidence="9">MotA/TolQ/ExbB proton channel domain-containing protein</fullName>
    </recommendedName>
</protein>
<name>A0A4Q0VNP0_9BACI</name>
<keyword evidence="4 8" id="KW-1133">Transmembrane helix</keyword>
<dbReference type="RefSeq" id="WP_129080457.1">
    <property type="nucleotide sequence ID" value="NZ_QOUX01000047.1"/>
</dbReference>
<evidence type="ECO:0000256" key="2">
    <source>
        <dbReference type="ARBA" id="ARBA00022475"/>
    </source>
</evidence>
<evidence type="ECO:0000313" key="11">
    <source>
        <dbReference type="Proteomes" id="UP000290649"/>
    </source>
</evidence>
<evidence type="ECO:0000256" key="6">
    <source>
        <dbReference type="RuleBase" id="RU004057"/>
    </source>
</evidence>
<comment type="similarity">
    <text evidence="6">Belongs to the exbB/tolQ family.</text>
</comment>
<proteinExistence type="inferred from homology"/>
<keyword evidence="11" id="KW-1185">Reference proteome</keyword>
<evidence type="ECO:0000313" key="10">
    <source>
        <dbReference type="EMBL" id="RXI96480.1"/>
    </source>
</evidence>
<dbReference type="Pfam" id="PF01618">
    <property type="entry name" value="MotA_ExbB"/>
    <property type="match status" value="1"/>
</dbReference>
<keyword evidence="5 8" id="KW-0472">Membrane</keyword>
<keyword evidence="6" id="KW-0813">Transport</keyword>
<dbReference type="OrthoDB" id="2809136at2"/>
<comment type="subcellular location">
    <subcellularLocation>
        <location evidence="1">Cell membrane</location>
        <topology evidence="1">Multi-pass membrane protein</topology>
    </subcellularLocation>
    <subcellularLocation>
        <location evidence="6">Membrane</location>
        <topology evidence="6">Multi-pass membrane protein</topology>
    </subcellularLocation>
</comment>
<dbReference type="EMBL" id="QOUX01000047">
    <property type="protein sequence ID" value="RXI96480.1"/>
    <property type="molecule type" value="Genomic_DNA"/>
</dbReference>
<evidence type="ECO:0000256" key="8">
    <source>
        <dbReference type="SAM" id="Phobius"/>
    </source>
</evidence>
<evidence type="ECO:0000256" key="1">
    <source>
        <dbReference type="ARBA" id="ARBA00004651"/>
    </source>
</evidence>
<evidence type="ECO:0000256" key="7">
    <source>
        <dbReference type="SAM" id="Coils"/>
    </source>
</evidence>
<keyword evidence="7" id="KW-0175">Coiled coil</keyword>
<keyword evidence="6" id="KW-0653">Protein transport</keyword>
<evidence type="ECO:0000256" key="3">
    <source>
        <dbReference type="ARBA" id="ARBA00022692"/>
    </source>
</evidence>
<dbReference type="GO" id="GO:0005886">
    <property type="term" value="C:plasma membrane"/>
    <property type="evidence" value="ECO:0007669"/>
    <property type="project" value="UniProtKB-SubCell"/>
</dbReference>
<feature type="transmembrane region" description="Helical" evidence="8">
    <location>
        <begin position="154"/>
        <end position="172"/>
    </location>
</feature>
<feature type="transmembrane region" description="Helical" evidence="8">
    <location>
        <begin position="112"/>
        <end position="134"/>
    </location>
</feature>
<reference evidence="10 11" key="1">
    <citation type="journal article" date="2019" name="Int. J. Syst. Evol. Microbiol.">
        <title>Anaerobacillus alkaliphilus sp. nov., a novel alkaliphilic and moderately halophilic bacterium.</title>
        <authorList>
            <person name="Borsodi A.K."/>
            <person name="Aszalos J.M."/>
            <person name="Bihari P."/>
            <person name="Nagy I."/>
            <person name="Schumann P."/>
            <person name="Sproer C."/>
            <person name="Kovacs A.L."/>
            <person name="Boka K."/>
            <person name="Dobosy P."/>
            <person name="Ovari M."/>
            <person name="Szili-Kovacs T."/>
            <person name="Toth E."/>
        </authorList>
    </citation>
    <scope>NUCLEOTIDE SEQUENCE [LARGE SCALE GENOMIC DNA]</scope>
    <source>
        <strain evidence="10 11">B16-10</strain>
    </source>
</reference>
<evidence type="ECO:0000256" key="4">
    <source>
        <dbReference type="ARBA" id="ARBA00022989"/>
    </source>
</evidence>
<dbReference type="Proteomes" id="UP000290649">
    <property type="component" value="Unassembled WGS sequence"/>
</dbReference>
<organism evidence="10 11">
    <name type="scientific">Anaerobacillus alkaliphilus</name>
    <dbReference type="NCBI Taxonomy" id="1548597"/>
    <lineage>
        <taxon>Bacteria</taxon>
        <taxon>Bacillati</taxon>
        <taxon>Bacillota</taxon>
        <taxon>Bacilli</taxon>
        <taxon>Bacillales</taxon>
        <taxon>Bacillaceae</taxon>
        <taxon>Anaerobacillus</taxon>
    </lineage>
</organism>
<dbReference type="InterPro" id="IPR002898">
    <property type="entry name" value="MotA_ExbB_proton_chnl"/>
</dbReference>
<accession>A0A4Q0VNP0</accession>
<gene>
    <name evidence="10" type="ORF">DS745_22480</name>
</gene>
<dbReference type="GO" id="GO:0015031">
    <property type="term" value="P:protein transport"/>
    <property type="evidence" value="ECO:0007669"/>
    <property type="project" value="UniProtKB-KW"/>
</dbReference>
<evidence type="ECO:0000259" key="9">
    <source>
        <dbReference type="Pfam" id="PF01618"/>
    </source>
</evidence>
<feature type="transmembrane region" description="Helical" evidence="8">
    <location>
        <begin position="26"/>
        <end position="46"/>
    </location>
</feature>
<comment type="caution">
    <text evidence="10">The sequence shown here is derived from an EMBL/GenBank/DDBJ whole genome shotgun (WGS) entry which is preliminary data.</text>
</comment>
<feature type="coiled-coil region" evidence="7">
    <location>
        <begin position="565"/>
        <end position="592"/>
    </location>
</feature>
<feature type="domain" description="MotA/TolQ/ExbB proton channel" evidence="9">
    <location>
        <begin position="105"/>
        <end position="174"/>
    </location>
</feature>
<sequence length="606" mass="69098">MVETILRLFVNEQQAQSILSNSLIELIFFVLFVTFAVAVFVHFALFSRLRRIQSFLTSSSSLDISPLNRFQAEFEHKRKQESVETFVQKKFSSWRMFQVPVISLIKLIQMTVSVFILVGVLGTFIGLSMSLGSIEGTGDQLVENVGLVLAGLDVAFYTSIVGMGFSLIMTILTKVANTEYLLTDIMLKVESYLEDHDQDDMGRLIEVSESINSSIVQLKETNQESLQNIEQAFHGFQEYTVGLQQSARDLALFNEGLSKNLQEFSVLFDGIKEVTAGFDSGVKKLNKNFDQLFTYFHSMDKRNERMASAFTETYTKVKELSTSQTETLQHFQESVEDWKNYISTISDRQEAIHGIFERMTAQSDHLVKMMKENNQQFKTIFGSDVSSKLAGIHTSLRDLKGDFDKLGSSIVRLPEALNTIHIAQTEYKNLLKDRLEDLKQFNHDFNNHLKTHSNESQAFEKHLNDAARSYEQIGMKNSQLLNEINRTVQQIIDSFTHRENQLESSVGVLKDTLSRYVASLDGTLGDKLDKVGRNLGEYVIDMNDSIKKEFKQIGQITEENQVRSARAVQQAINDLNQEFQVLNRQLQSFSQEAIRQPHRIRVGTND</sequence>
<keyword evidence="2" id="KW-1003">Cell membrane</keyword>
<evidence type="ECO:0000256" key="5">
    <source>
        <dbReference type="ARBA" id="ARBA00023136"/>
    </source>
</evidence>
<keyword evidence="3 8" id="KW-0812">Transmembrane</keyword>
<dbReference type="AlphaFoldDB" id="A0A4Q0VNP0"/>